<evidence type="ECO:0000313" key="1">
    <source>
        <dbReference type="EMBL" id="ASA24313.1"/>
    </source>
</evidence>
<dbReference type="InterPro" id="IPR020288">
    <property type="entry name" value="Sheath_initiator"/>
</dbReference>
<dbReference type="Gene3D" id="3.10.450.40">
    <property type="match status" value="1"/>
</dbReference>
<organism evidence="1 2">
    <name type="scientific">Paenibacillus donghaensis</name>
    <dbReference type="NCBI Taxonomy" id="414771"/>
    <lineage>
        <taxon>Bacteria</taxon>
        <taxon>Bacillati</taxon>
        <taxon>Bacillota</taxon>
        <taxon>Bacilli</taxon>
        <taxon>Bacillales</taxon>
        <taxon>Paenibacillaceae</taxon>
        <taxon>Paenibacillus</taxon>
    </lineage>
</organism>
<dbReference type="Pfam" id="PF10934">
    <property type="entry name" value="Sheath_initiator"/>
    <property type="match status" value="1"/>
</dbReference>
<reference evidence="1 2" key="1">
    <citation type="submission" date="2017-06" db="EMBL/GenBank/DDBJ databases">
        <title>Complete genome sequence of Paenibacillus donghaensis KCTC 13049T isolated from East Sea sediment, South Korea.</title>
        <authorList>
            <person name="Jung B.K."/>
            <person name="Hong S.-J."/>
            <person name="Shin J.-H."/>
        </authorList>
    </citation>
    <scope>NUCLEOTIDE SEQUENCE [LARGE SCALE GENOMIC DNA]</scope>
    <source>
        <strain evidence="1 2">KCTC 13049</strain>
    </source>
</reference>
<dbReference type="RefSeq" id="WP_087918297.1">
    <property type="nucleotide sequence ID" value="NZ_CP021780.1"/>
</dbReference>
<evidence type="ECO:0008006" key="3">
    <source>
        <dbReference type="Google" id="ProtNLM"/>
    </source>
</evidence>
<sequence>MIPVIGQSGPVTAFLEGTTLGSAEAPSLTYRMDWENKRIIGQLDGLKAVEQAVVKVLRTERYDHLIYSFEYGTEWRLVLGQNRLLARAELRRMITEALLQDERITGIDHLEAAFSGDNLSVSCQVATTYGSFQLRKEMTASV</sequence>
<dbReference type="SUPFAM" id="SSF160719">
    <property type="entry name" value="gpW/gp25-like"/>
    <property type="match status" value="1"/>
</dbReference>
<keyword evidence="2" id="KW-1185">Reference proteome</keyword>
<dbReference type="Proteomes" id="UP000249890">
    <property type="component" value="Chromosome"/>
</dbReference>
<name>A0A2Z2KLM9_9BACL</name>
<gene>
    <name evidence="1" type="ORF">B9T62_28250</name>
</gene>
<dbReference type="KEGG" id="pdh:B9T62_28250"/>
<protein>
    <recommendedName>
        <fullName evidence="3">DUF2634 domain-containing protein</fullName>
    </recommendedName>
</protein>
<proteinExistence type="predicted"/>
<dbReference type="OrthoDB" id="89089at2"/>
<dbReference type="EMBL" id="CP021780">
    <property type="protein sequence ID" value="ASA24313.1"/>
    <property type="molecule type" value="Genomic_DNA"/>
</dbReference>
<accession>A0A2Z2KLM9</accession>
<dbReference type="AlphaFoldDB" id="A0A2Z2KLM9"/>
<evidence type="ECO:0000313" key="2">
    <source>
        <dbReference type="Proteomes" id="UP000249890"/>
    </source>
</evidence>